<sequence>MEEYQEDIKALIPSCTMHHAKGQPYLNDNSEKILHGQFLQSSRLQRPLHLSVSIEQRTIITLQWWRICEDIVSCGLVAKDKRWGCIVCPIVKTGLNPVSEFEELCKLHRSYHGGMIAL</sequence>
<proteinExistence type="predicted"/>
<dbReference type="GeneID" id="9939110"/>
<organism evidence="1">
    <name type="scientific">Loa loa</name>
    <name type="common">Eye worm</name>
    <name type="synonym">Filaria loa</name>
    <dbReference type="NCBI Taxonomy" id="7209"/>
    <lineage>
        <taxon>Eukaryota</taxon>
        <taxon>Metazoa</taxon>
        <taxon>Ecdysozoa</taxon>
        <taxon>Nematoda</taxon>
        <taxon>Chromadorea</taxon>
        <taxon>Rhabditida</taxon>
        <taxon>Spirurina</taxon>
        <taxon>Spiruromorpha</taxon>
        <taxon>Filarioidea</taxon>
        <taxon>Onchocercidae</taxon>
        <taxon>Loa</taxon>
    </lineage>
</organism>
<dbReference type="AlphaFoldDB" id="A0A1S0U916"/>
<name>A0A1S0U916_LOALO</name>
<dbReference type="RefSeq" id="XP_003137315.1">
    <property type="nucleotide sequence ID" value="XM_003137267.1"/>
</dbReference>
<reference evidence="1" key="1">
    <citation type="submission" date="2012-04" db="EMBL/GenBank/DDBJ databases">
        <title>The Genome Sequence of Loa loa.</title>
        <authorList>
            <consortium name="The Broad Institute Genome Sequencing Platform"/>
            <consortium name="Broad Institute Genome Sequencing Center for Infectious Disease"/>
            <person name="Nutman T.B."/>
            <person name="Fink D.L."/>
            <person name="Russ C."/>
            <person name="Young S."/>
            <person name="Zeng Q."/>
            <person name="Gargeya S."/>
            <person name="Alvarado L."/>
            <person name="Berlin A."/>
            <person name="Chapman S.B."/>
            <person name="Chen Z."/>
            <person name="Freedman E."/>
            <person name="Gellesch M."/>
            <person name="Goldberg J."/>
            <person name="Griggs A."/>
            <person name="Gujja S."/>
            <person name="Heilman E.R."/>
            <person name="Heiman D."/>
            <person name="Howarth C."/>
            <person name="Mehta T."/>
            <person name="Neiman D."/>
            <person name="Pearson M."/>
            <person name="Roberts A."/>
            <person name="Saif S."/>
            <person name="Shea T."/>
            <person name="Shenoy N."/>
            <person name="Sisk P."/>
            <person name="Stolte C."/>
            <person name="Sykes S."/>
            <person name="White J."/>
            <person name="Yandava C."/>
            <person name="Haas B."/>
            <person name="Henn M.R."/>
            <person name="Nusbaum C."/>
            <person name="Birren B."/>
        </authorList>
    </citation>
    <scope>NUCLEOTIDE SEQUENCE [LARGE SCALE GENOMIC DNA]</scope>
</reference>
<dbReference type="CTD" id="9939110"/>
<dbReference type="EMBL" id="JH712111">
    <property type="protein sequence ID" value="EFO26753.1"/>
    <property type="molecule type" value="Genomic_DNA"/>
</dbReference>
<accession>A0A1S0U916</accession>
<protein>
    <submittedName>
        <fullName evidence="1">Uncharacterized protein</fullName>
    </submittedName>
</protein>
<evidence type="ECO:0000313" key="1">
    <source>
        <dbReference type="EMBL" id="EFO26753.1"/>
    </source>
</evidence>
<gene>
    <name evidence="1" type="ORF">LOAG_01729</name>
</gene>
<dbReference type="InParanoid" id="A0A1S0U916"/>
<dbReference type="KEGG" id="loa:LOAG_01729"/>